<dbReference type="OrthoDB" id="5982080at2759"/>
<comment type="caution">
    <text evidence="1">The sequence shown here is derived from an EMBL/GenBank/DDBJ whole genome shotgun (WGS) entry which is preliminary data.</text>
</comment>
<evidence type="ECO:0000313" key="2">
    <source>
        <dbReference type="Proteomes" id="UP001152320"/>
    </source>
</evidence>
<dbReference type="Proteomes" id="UP001152320">
    <property type="component" value="Chromosome 1"/>
</dbReference>
<evidence type="ECO:0000313" key="1">
    <source>
        <dbReference type="EMBL" id="KAJ8050274.1"/>
    </source>
</evidence>
<organism evidence="1 2">
    <name type="scientific">Holothuria leucospilota</name>
    <name type="common">Black long sea cucumber</name>
    <name type="synonym">Mertensiothuria leucospilota</name>
    <dbReference type="NCBI Taxonomy" id="206669"/>
    <lineage>
        <taxon>Eukaryota</taxon>
        <taxon>Metazoa</taxon>
        <taxon>Echinodermata</taxon>
        <taxon>Eleutherozoa</taxon>
        <taxon>Echinozoa</taxon>
        <taxon>Holothuroidea</taxon>
        <taxon>Aspidochirotacea</taxon>
        <taxon>Aspidochirotida</taxon>
        <taxon>Holothuriidae</taxon>
        <taxon>Holothuria</taxon>
    </lineage>
</organism>
<accession>A0A9Q1CTF2</accession>
<dbReference type="EMBL" id="JAIZAY010000001">
    <property type="protein sequence ID" value="KAJ8050274.1"/>
    <property type="molecule type" value="Genomic_DNA"/>
</dbReference>
<reference evidence="1" key="1">
    <citation type="submission" date="2021-10" db="EMBL/GenBank/DDBJ databases">
        <title>Tropical sea cucumber genome reveals ecological adaptation and Cuvierian tubules defense mechanism.</title>
        <authorList>
            <person name="Chen T."/>
        </authorList>
    </citation>
    <scope>NUCLEOTIDE SEQUENCE</scope>
    <source>
        <strain evidence="1">Nanhai2018</strain>
        <tissue evidence="1">Muscle</tissue>
    </source>
</reference>
<gene>
    <name evidence="1" type="ORF">HOLleu_03411</name>
</gene>
<keyword evidence="2" id="KW-1185">Reference proteome</keyword>
<dbReference type="AlphaFoldDB" id="A0A9Q1CTF2"/>
<name>A0A9Q1CTF2_HOLLE</name>
<sequence>MKRRLTTWFDVFLTVYQKHHITPYIHVFVCHVPELLHEYGSICQFTQQGLEKFNDVTTKSYFRSTNHRKGSALMQIMHKQNRLETLEGEHTLSQMLKSQGMTCSVCTNRGHSSRTCKANEL</sequence>
<proteinExistence type="predicted"/>
<protein>
    <submittedName>
        <fullName evidence="1">Uncharacterized protein</fullName>
    </submittedName>
</protein>